<evidence type="ECO:0000313" key="3">
    <source>
        <dbReference type="Proteomes" id="UP000247810"/>
    </source>
</evidence>
<dbReference type="OrthoDB" id="2567806at2759"/>
<feature type="compositionally biased region" description="Polar residues" evidence="1">
    <location>
        <begin position="1"/>
        <end position="10"/>
    </location>
</feature>
<dbReference type="Proteomes" id="UP000247810">
    <property type="component" value="Unassembled WGS sequence"/>
</dbReference>
<dbReference type="Pfam" id="PF17110">
    <property type="entry name" value="TFB6"/>
    <property type="match status" value="1"/>
</dbReference>
<proteinExistence type="predicted"/>
<feature type="region of interest" description="Disordered" evidence="1">
    <location>
        <begin position="1"/>
        <end position="53"/>
    </location>
</feature>
<dbReference type="STRING" id="1448320.A0A319DL83"/>
<name>A0A319DL83_9EURO</name>
<dbReference type="EMBL" id="KZ826063">
    <property type="protein sequence ID" value="PYH88828.1"/>
    <property type="molecule type" value="Genomic_DNA"/>
</dbReference>
<evidence type="ECO:0000256" key="1">
    <source>
        <dbReference type="SAM" id="MobiDB-lite"/>
    </source>
</evidence>
<protein>
    <submittedName>
        <fullName evidence="2">Uncharacterized protein</fullName>
    </submittedName>
</protein>
<sequence>MPPTTTTSNLPVEKQEGGGFLPSPAPSPSATPATTPSLLPTPRTHPLNPGSKKETTVINYIDKSLLTITRRHAKKFSSAFNADGKAVGEEQENEGGEGYESFAEVARDMESVVDVLWVSGTPSLQIPYLISLAVQVNSYLPEYPFSAKATFRLLRKLDEVFAALLTGAVPGVPAYAGSAGAGAGAGAAGGVVSMTEKVRVKSIAETGRVVVVDVREREAEDGGGDADGDEEDEDEDEDFGDGLGTEEYPPPGKWEMETAQVYEKTIQLLGDDLAEAGEFCDVDMAAGEEGLCEVESTGGFESE</sequence>
<dbReference type="InterPro" id="IPR031349">
    <property type="entry name" value="Tfb6"/>
</dbReference>
<feature type="compositionally biased region" description="Low complexity" evidence="1">
    <location>
        <begin position="30"/>
        <end position="42"/>
    </location>
</feature>
<feature type="compositionally biased region" description="Acidic residues" evidence="1">
    <location>
        <begin position="221"/>
        <end position="240"/>
    </location>
</feature>
<dbReference type="AlphaFoldDB" id="A0A319DL83"/>
<reference evidence="2 3" key="1">
    <citation type="submission" date="2018-02" db="EMBL/GenBank/DDBJ databases">
        <title>The genomes of Aspergillus section Nigri reveals drivers in fungal speciation.</title>
        <authorList>
            <consortium name="DOE Joint Genome Institute"/>
            <person name="Vesth T.C."/>
            <person name="Nybo J."/>
            <person name="Theobald S."/>
            <person name="Brandl J."/>
            <person name="Frisvad J.C."/>
            <person name="Nielsen K.F."/>
            <person name="Lyhne E.K."/>
            <person name="Kogle M.E."/>
            <person name="Kuo A."/>
            <person name="Riley R."/>
            <person name="Clum A."/>
            <person name="Nolan M."/>
            <person name="Lipzen A."/>
            <person name="Salamov A."/>
            <person name="Henrissat B."/>
            <person name="Wiebenga A."/>
            <person name="De vries R.P."/>
            <person name="Grigoriev I.V."/>
            <person name="Mortensen U.H."/>
            <person name="Andersen M.R."/>
            <person name="Baker S.E."/>
        </authorList>
    </citation>
    <scope>NUCLEOTIDE SEQUENCE [LARGE SCALE GENOMIC DNA]</scope>
    <source>
        <strain evidence="2 3">CBS 707.79</strain>
    </source>
</reference>
<dbReference type="GO" id="GO:0005675">
    <property type="term" value="C:transcription factor TFIIH holo complex"/>
    <property type="evidence" value="ECO:0007669"/>
    <property type="project" value="TreeGrafter"/>
</dbReference>
<gene>
    <name evidence="2" type="ORF">BO71DRAFT_338011</name>
</gene>
<dbReference type="PANTHER" id="PTHR37781:SF1">
    <property type="entry name" value="ADR380WP"/>
    <property type="match status" value="1"/>
</dbReference>
<evidence type="ECO:0000313" key="2">
    <source>
        <dbReference type="EMBL" id="PYH88828.1"/>
    </source>
</evidence>
<dbReference type="PANTHER" id="PTHR37781">
    <property type="entry name" value="TFIIH COMPLEX SUBUNIT"/>
    <property type="match status" value="1"/>
</dbReference>
<keyword evidence="3" id="KW-1185">Reference proteome</keyword>
<organism evidence="2 3">
    <name type="scientific">Aspergillus ellipticus CBS 707.79</name>
    <dbReference type="NCBI Taxonomy" id="1448320"/>
    <lineage>
        <taxon>Eukaryota</taxon>
        <taxon>Fungi</taxon>
        <taxon>Dikarya</taxon>
        <taxon>Ascomycota</taxon>
        <taxon>Pezizomycotina</taxon>
        <taxon>Eurotiomycetes</taxon>
        <taxon>Eurotiomycetidae</taxon>
        <taxon>Eurotiales</taxon>
        <taxon>Aspergillaceae</taxon>
        <taxon>Aspergillus</taxon>
        <taxon>Aspergillus subgen. Circumdati</taxon>
    </lineage>
</organism>
<feature type="region of interest" description="Disordered" evidence="1">
    <location>
        <begin position="214"/>
        <end position="255"/>
    </location>
</feature>
<accession>A0A319DL83</accession>
<dbReference type="VEuPathDB" id="FungiDB:BO71DRAFT_338011"/>